<dbReference type="InterPro" id="IPR029488">
    <property type="entry name" value="Hmw/CFAP97"/>
</dbReference>
<gene>
    <name evidence="3" type="primary">AVEN_26788_1</name>
    <name evidence="3" type="ORF">NPIL_241881</name>
</gene>
<dbReference type="OrthoDB" id="6434425at2759"/>
<feature type="compositionally biased region" description="Basic and acidic residues" evidence="2">
    <location>
        <begin position="276"/>
        <end position="304"/>
    </location>
</feature>
<protein>
    <submittedName>
        <fullName evidence="3">Uncharacterized protein</fullName>
    </submittedName>
</protein>
<organism evidence="3 4">
    <name type="scientific">Nephila pilipes</name>
    <name type="common">Giant wood spider</name>
    <name type="synonym">Nephila maculata</name>
    <dbReference type="NCBI Taxonomy" id="299642"/>
    <lineage>
        <taxon>Eukaryota</taxon>
        <taxon>Metazoa</taxon>
        <taxon>Ecdysozoa</taxon>
        <taxon>Arthropoda</taxon>
        <taxon>Chelicerata</taxon>
        <taxon>Arachnida</taxon>
        <taxon>Araneae</taxon>
        <taxon>Araneomorphae</taxon>
        <taxon>Entelegynae</taxon>
        <taxon>Araneoidea</taxon>
        <taxon>Nephilidae</taxon>
        <taxon>Nephila</taxon>
    </lineage>
</organism>
<feature type="compositionally biased region" description="Basic and acidic residues" evidence="2">
    <location>
        <begin position="364"/>
        <end position="389"/>
    </location>
</feature>
<sequence>MHRFYQPILPSNNLFLQHKWDYINFETHRQNVKHAKSKLDLTAPRTYTHLFLRNKQLEKDTERFSAIQRQNKYLLERVMKIQRFGGWIDNKNYGYTPRSRNTISRQKEAVRIVSENLALYNRIQDRHADLNKSEQESYYAMQQKYKANIDMFPRNWRELRDDMKNFRANIRKRYVYPKYGKVRLETKQKTEAKTDKSTSMDQSVQVREEAIEEKRNITFFDRIKNLYPFGRRLKKDEIETKGRKDVQSSSDAENETQGSPLVPMLSTEPQNQNVLEHSKAKPDTKSDENKRISKGEKKSSETKTAETGSPRDVLNTQPRQIITERKMKSAAKSSKVPKIPKHSRSPEDSKLAPESKPGANNRTTKGELMKSKEGKTDQTKKKSKPEASMELKGTQKITPKMSQASDSKRGEDFSPNKNVEDLPSVKENETDSNKSESSKKTSKEDH</sequence>
<feature type="compositionally biased region" description="Polar residues" evidence="2">
    <location>
        <begin position="395"/>
        <end position="405"/>
    </location>
</feature>
<keyword evidence="4" id="KW-1185">Reference proteome</keyword>
<name>A0A8X6NQY2_NEPPI</name>
<dbReference type="Pfam" id="PF13879">
    <property type="entry name" value="Hmw_CFAP97"/>
    <property type="match status" value="1"/>
</dbReference>
<dbReference type="Proteomes" id="UP000887013">
    <property type="component" value="Unassembled WGS sequence"/>
</dbReference>
<evidence type="ECO:0000313" key="4">
    <source>
        <dbReference type="Proteomes" id="UP000887013"/>
    </source>
</evidence>
<dbReference type="AlphaFoldDB" id="A0A8X6NQY2"/>
<evidence type="ECO:0000313" key="3">
    <source>
        <dbReference type="EMBL" id="GFT28982.1"/>
    </source>
</evidence>
<dbReference type="InterPro" id="IPR038792">
    <property type="entry name" value="CFAP97D1/2"/>
</dbReference>
<comment type="caution">
    <text evidence="3">The sequence shown here is derived from an EMBL/GenBank/DDBJ whole genome shotgun (WGS) entry which is preliminary data.</text>
</comment>
<feature type="compositionally biased region" description="Basic and acidic residues" evidence="2">
    <location>
        <begin position="344"/>
        <end position="353"/>
    </location>
</feature>
<feature type="region of interest" description="Disordered" evidence="2">
    <location>
        <begin position="239"/>
        <end position="446"/>
    </location>
</feature>
<reference evidence="3" key="1">
    <citation type="submission" date="2020-08" db="EMBL/GenBank/DDBJ databases">
        <title>Multicomponent nature underlies the extraordinary mechanical properties of spider dragline silk.</title>
        <authorList>
            <person name="Kono N."/>
            <person name="Nakamura H."/>
            <person name="Mori M."/>
            <person name="Yoshida Y."/>
            <person name="Ohtoshi R."/>
            <person name="Malay A.D."/>
            <person name="Moran D.A.P."/>
            <person name="Tomita M."/>
            <person name="Numata K."/>
            <person name="Arakawa K."/>
        </authorList>
    </citation>
    <scope>NUCLEOTIDE SEQUENCE</scope>
</reference>
<feature type="compositionally biased region" description="Polar residues" evidence="2">
    <location>
        <begin position="247"/>
        <end position="259"/>
    </location>
</feature>
<dbReference type="PANTHER" id="PTHR33768:SF3">
    <property type="entry name" value="MIP11318P"/>
    <property type="match status" value="1"/>
</dbReference>
<accession>A0A8X6NQY2</accession>
<comment type="similarity">
    <text evidence="1">Belongs to the CFAP97 family.</text>
</comment>
<evidence type="ECO:0000256" key="1">
    <source>
        <dbReference type="ARBA" id="ARBA00008315"/>
    </source>
</evidence>
<feature type="compositionally biased region" description="Basic and acidic residues" evidence="2">
    <location>
        <begin position="406"/>
        <end position="446"/>
    </location>
</feature>
<dbReference type="EMBL" id="BMAW01060977">
    <property type="protein sequence ID" value="GFT28982.1"/>
    <property type="molecule type" value="Genomic_DNA"/>
</dbReference>
<evidence type="ECO:0000256" key="2">
    <source>
        <dbReference type="SAM" id="MobiDB-lite"/>
    </source>
</evidence>
<dbReference type="PANTHER" id="PTHR33768">
    <property type="entry name" value="MIP11318P"/>
    <property type="match status" value="1"/>
</dbReference>
<proteinExistence type="inferred from homology"/>